<dbReference type="RefSeq" id="WP_023852612.1">
    <property type="nucleotide sequence ID" value="NZ_CP047166.1"/>
</dbReference>
<feature type="compositionally biased region" description="Low complexity" evidence="1">
    <location>
        <begin position="242"/>
        <end position="255"/>
    </location>
</feature>
<dbReference type="EMBL" id="CP047166">
    <property type="protein sequence ID" value="QRF68145.1"/>
    <property type="molecule type" value="Genomic_DNA"/>
</dbReference>
<reference evidence="3 4" key="1">
    <citation type="submission" date="2019-12" db="EMBL/GenBank/DDBJ databases">
        <title>Complete Genome Sequence of a Quorum-Sensing Bacterium,Rhodobacteraceae bacterium C31, Isolated from a marine microalgae symbiotic bacteria.</title>
        <authorList>
            <person name="Zhang Y."/>
        </authorList>
    </citation>
    <scope>NUCLEOTIDE SEQUENCE [LARGE SCALE GENOMIC DNA]</scope>
    <source>
        <strain evidence="3 4">C31</strain>
    </source>
</reference>
<evidence type="ECO:0000313" key="4">
    <source>
        <dbReference type="Proteomes" id="UP000596387"/>
    </source>
</evidence>
<sequence length="292" mass="30470">MSYSPLTDHGEATKQRLSQAYGLSDEAVSQMMSAVANGGGTQAQFNIPELGGMGQWSIGGMTMVGDMFNHGLQARVAGLCADISSAMQQGQFYQPAPQSSGNWQGQSQGQGYGGTSMSFGFSGGGWWPEELGQPASQGSQNDLSYAIFPHVQRLAVRAHGSVTVYDTGDHQIGGISQQQSGSASWTFTSQYGTVAVDQLRVVSGPGAGDSQPSARFDPDPAPQSDPAPQFAPQDPPQPAPMAAPSQAASGSASDLSADQVFSMLEKLGALREAGILTEEEFAAKKSELLSRL</sequence>
<name>A0ABX7FC47_9RHOB</name>
<accession>A0ABX7FC47</accession>
<dbReference type="Proteomes" id="UP000596387">
    <property type="component" value="Chromosome"/>
</dbReference>
<feature type="region of interest" description="Disordered" evidence="1">
    <location>
        <begin position="202"/>
        <end position="255"/>
    </location>
</feature>
<gene>
    <name evidence="3" type="ORF">GQA70_18615</name>
</gene>
<organism evidence="3 4">
    <name type="scientific">Ponticoccus alexandrii</name>
    <dbReference type="NCBI Taxonomy" id="1943633"/>
    <lineage>
        <taxon>Bacteria</taxon>
        <taxon>Pseudomonadati</taxon>
        <taxon>Pseudomonadota</taxon>
        <taxon>Alphaproteobacteria</taxon>
        <taxon>Rhodobacterales</taxon>
        <taxon>Roseobacteraceae</taxon>
        <taxon>Ponticoccus</taxon>
    </lineage>
</organism>
<protein>
    <submittedName>
        <fullName evidence="3">SHOCT domain-containing protein</fullName>
    </submittedName>
</protein>
<evidence type="ECO:0000313" key="3">
    <source>
        <dbReference type="EMBL" id="QRF68145.1"/>
    </source>
</evidence>
<feature type="domain" description="SHOCT" evidence="2">
    <location>
        <begin position="264"/>
        <end position="289"/>
    </location>
</feature>
<dbReference type="Pfam" id="PF09851">
    <property type="entry name" value="SHOCT"/>
    <property type="match status" value="1"/>
</dbReference>
<keyword evidence="4" id="KW-1185">Reference proteome</keyword>
<proteinExistence type="predicted"/>
<evidence type="ECO:0000259" key="2">
    <source>
        <dbReference type="Pfam" id="PF09851"/>
    </source>
</evidence>
<evidence type="ECO:0000256" key="1">
    <source>
        <dbReference type="SAM" id="MobiDB-lite"/>
    </source>
</evidence>
<dbReference type="InterPro" id="IPR018649">
    <property type="entry name" value="SHOCT"/>
</dbReference>